<gene>
    <name evidence="2" type="ORF">O181_022264</name>
</gene>
<dbReference type="Proteomes" id="UP000765509">
    <property type="component" value="Unassembled WGS sequence"/>
</dbReference>
<evidence type="ECO:0000256" key="1">
    <source>
        <dbReference type="SAM" id="MobiDB-lite"/>
    </source>
</evidence>
<proteinExistence type="predicted"/>
<name>A0A9Q3CCA7_9BASI</name>
<sequence length="175" mass="20266">MHPQKLPDDISQRENFQRPHVKHQRLGPKQEFQTPGGKGSQAKVELRHYSSHRRTGVTDIEYSDSISITRIGKPTRLPNGFKPIRHQQISDQESPFFTITGSFQENTRIKGKGQDFFQPEEERVRYNDPEAVGLSEGSTREREIVVNTTDRMSSPTLRNDMPLRMNIVMLYCRVK</sequence>
<evidence type="ECO:0000313" key="3">
    <source>
        <dbReference type="Proteomes" id="UP000765509"/>
    </source>
</evidence>
<feature type="region of interest" description="Disordered" evidence="1">
    <location>
        <begin position="1"/>
        <end position="44"/>
    </location>
</feature>
<dbReference type="EMBL" id="AVOT02006831">
    <property type="protein sequence ID" value="MBW0482549.1"/>
    <property type="molecule type" value="Genomic_DNA"/>
</dbReference>
<accession>A0A9Q3CCA7</accession>
<dbReference type="AlphaFoldDB" id="A0A9Q3CCA7"/>
<comment type="caution">
    <text evidence="2">The sequence shown here is derived from an EMBL/GenBank/DDBJ whole genome shotgun (WGS) entry which is preliminary data.</text>
</comment>
<organism evidence="2 3">
    <name type="scientific">Austropuccinia psidii MF-1</name>
    <dbReference type="NCBI Taxonomy" id="1389203"/>
    <lineage>
        <taxon>Eukaryota</taxon>
        <taxon>Fungi</taxon>
        <taxon>Dikarya</taxon>
        <taxon>Basidiomycota</taxon>
        <taxon>Pucciniomycotina</taxon>
        <taxon>Pucciniomycetes</taxon>
        <taxon>Pucciniales</taxon>
        <taxon>Sphaerophragmiaceae</taxon>
        <taxon>Austropuccinia</taxon>
    </lineage>
</organism>
<evidence type="ECO:0000313" key="2">
    <source>
        <dbReference type="EMBL" id="MBW0482549.1"/>
    </source>
</evidence>
<feature type="compositionally biased region" description="Basic and acidic residues" evidence="1">
    <location>
        <begin position="1"/>
        <end position="17"/>
    </location>
</feature>
<keyword evidence="3" id="KW-1185">Reference proteome</keyword>
<protein>
    <submittedName>
        <fullName evidence="2">Uncharacterized protein</fullName>
    </submittedName>
</protein>
<reference evidence="2" key="1">
    <citation type="submission" date="2021-03" db="EMBL/GenBank/DDBJ databases">
        <title>Draft genome sequence of rust myrtle Austropuccinia psidii MF-1, a brazilian biotype.</title>
        <authorList>
            <person name="Quecine M.C."/>
            <person name="Pachon D.M.R."/>
            <person name="Bonatelli M.L."/>
            <person name="Correr F.H."/>
            <person name="Franceschini L.M."/>
            <person name="Leite T.F."/>
            <person name="Margarido G.R.A."/>
            <person name="Almeida C.A."/>
            <person name="Ferrarezi J.A."/>
            <person name="Labate C.A."/>
        </authorList>
    </citation>
    <scope>NUCLEOTIDE SEQUENCE</scope>
    <source>
        <strain evidence="2">MF-1</strain>
    </source>
</reference>